<evidence type="ECO:0000256" key="8">
    <source>
        <dbReference type="ARBA" id="ARBA00038436"/>
    </source>
</evidence>
<keyword evidence="3" id="KW-1003">Cell membrane</keyword>
<dbReference type="GO" id="GO:0005886">
    <property type="term" value="C:plasma membrane"/>
    <property type="evidence" value="ECO:0007669"/>
    <property type="project" value="UniProtKB-SubCell"/>
</dbReference>
<evidence type="ECO:0000256" key="3">
    <source>
        <dbReference type="ARBA" id="ARBA00022475"/>
    </source>
</evidence>
<dbReference type="Proteomes" id="UP000184226">
    <property type="component" value="Unassembled WGS sequence"/>
</dbReference>
<dbReference type="GO" id="GO:0022857">
    <property type="term" value="F:transmembrane transporter activity"/>
    <property type="evidence" value="ECO:0007669"/>
    <property type="project" value="UniProtKB-UniRule"/>
</dbReference>
<keyword evidence="2 9" id="KW-0813">Transport</keyword>
<dbReference type="InterPro" id="IPR007387">
    <property type="entry name" value="TRAP_DctQ"/>
</dbReference>
<feature type="transmembrane region" description="Helical" evidence="9">
    <location>
        <begin position="135"/>
        <end position="161"/>
    </location>
</feature>
<sequence>MLENDKNKMTRSVGKGADLLFRLLTVVMALSLLLMLVLVFGNVVMRYAFNSGIMISEEVARMTFVWLIFIGSVLAFRSKQHLAVNMLVSRLPAKWQKIIHVIRQLFILAILWLLIDGGWAQTVIGMSTVTPVAGVPIAIFSAAVWFCASAMALMIVADLFVAIRAPATTENIPKFQTSYDYIEDV</sequence>
<feature type="domain" description="Tripartite ATP-independent periplasmic transporters DctQ component" evidence="10">
    <location>
        <begin position="35"/>
        <end position="164"/>
    </location>
</feature>
<evidence type="ECO:0000256" key="5">
    <source>
        <dbReference type="ARBA" id="ARBA00022692"/>
    </source>
</evidence>
<keyword evidence="4 9" id="KW-0997">Cell inner membrane</keyword>
<evidence type="ECO:0000256" key="4">
    <source>
        <dbReference type="ARBA" id="ARBA00022519"/>
    </source>
</evidence>
<reference evidence="11 12" key="1">
    <citation type="submission" date="2016-11" db="EMBL/GenBank/DDBJ databases">
        <authorList>
            <person name="Jaros S."/>
            <person name="Januszkiewicz K."/>
            <person name="Wedrychowicz H."/>
        </authorList>
    </citation>
    <scope>NUCLEOTIDE SEQUENCE [LARGE SCALE GENOMIC DNA]</scope>
    <source>
        <strain evidence="11 12">CGMCC 1.10190</strain>
    </source>
</reference>
<dbReference type="PANTHER" id="PTHR35011:SF2">
    <property type="entry name" value="2,3-DIKETO-L-GULONATE TRAP TRANSPORTER SMALL PERMEASE PROTEIN YIAM"/>
    <property type="match status" value="1"/>
</dbReference>
<dbReference type="STRING" id="658167.SAMN04488135_101516"/>
<comment type="subcellular location">
    <subcellularLocation>
        <location evidence="1 9">Cell inner membrane</location>
        <topology evidence="1 9">Multi-pass membrane protein</topology>
    </subcellularLocation>
</comment>
<dbReference type="EMBL" id="FQXE01000001">
    <property type="protein sequence ID" value="SHG88444.1"/>
    <property type="molecule type" value="Genomic_DNA"/>
</dbReference>
<feature type="transmembrane region" description="Helical" evidence="9">
    <location>
        <begin position="59"/>
        <end position="77"/>
    </location>
</feature>
<keyword evidence="6 9" id="KW-1133">Transmembrane helix</keyword>
<dbReference type="Pfam" id="PF04290">
    <property type="entry name" value="DctQ"/>
    <property type="match status" value="1"/>
</dbReference>
<accession>A0A1M5NFV6</accession>
<evidence type="ECO:0000313" key="12">
    <source>
        <dbReference type="Proteomes" id="UP000184226"/>
    </source>
</evidence>
<dbReference type="RefSeq" id="WP_245801137.1">
    <property type="nucleotide sequence ID" value="NZ_FQXE01000001.1"/>
</dbReference>
<keyword evidence="12" id="KW-1185">Reference proteome</keyword>
<evidence type="ECO:0000256" key="2">
    <source>
        <dbReference type="ARBA" id="ARBA00022448"/>
    </source>
</evidence>
<comment type="similarity">
    <text evidence="8 9">Belongs to the TRAP transporter small permease family.</text>
</comment>
<evidence type="ECO:0000256" key="9">
    <source>
        <dbReference type="RuleBase" id="RU369079"/>
    </source>
</evidence>
<keyword evidence="5 9" id="KW-0812">Transmembrane</keyword>
<evidence type="ECO:0000256" key="6">
    <source>
        <dbReference type="ARBA" id="ARBA00022989"/>
    </source>
</evidence>
<dbReference type="AlphaFoldDB" id="A0A1M5NFV6"/>
<evidence type="ECO:0000256" key="1">
    <source>
        <dbReference type="ARBA" id="ARBA00004429"/>
    </source>
</evidence>
<feature type="transmembrane region" description="Helical" evidence="9">
    <location>
        <begin position="98"/>
        <end position="115"/>
    </location>
</feature>
<organism evidence="11 12">
    <name type="scientific">Pollutimonas bauzanensis</name>
    <dbReference type="NCBI Taxonomy" id="658167"/>
    <lineage>
        <taxon>Bacteria</taxon>
        <taxon>Pseudomonadati</taxon>
        <taxon>Pseudomonadota</taxon>
        <taxon>Betaproteobacteria</taxon>
        <taxon>Burkholderiales</taxon>
        <taxon>Alcaligenaceae</taxon>
        <taxon>Pollutimonas</taxon>
    </lineage>
</organism>
<protein>
    <recommendedName>
        <fullName evidence="9">TRAP transporter small permease protein</fullName>
    </recommendedName>
</protein>
<feature type="transmembrane region" description="Helical" evidence="9">
    <location>
        <begin position="20"/>
        <end position="39"/>
    </location>
</feature>
<keyword evidence="7 9" id="KW-0472">Membrane</keyword>
<evidence type="ECO:0000256" key="7">
    <source>
        <dbReference type="ARBA" id="ARBA00023136"/>
    </source>
</evidence>
<comment type="function">
    <text evidence="9">Part of the tripartite ATP-independent periplasmic (TRAP) transport system.</text>
</comment>
<name>A0A1M5NFV6_9BURK</name>
<dbReference type="GO" id="GO:0015740">
    <property type="term" value="P:C4-dicarboxylate transport"/>
    <property type="evidence" value="ECO:0007669"/>
    <property type="project" value="TreeGrafter"/>
</dbReference>
<dbReference type="PANTHER" id="PTHR35011">
    <property type="entry name" value="2,3-DIKETO-L-GULONATE TRAP TRANSPORTER SMALL PERMEASE PROTEIN YIAM"/>
    <property type="match status" value="1"/>
</dbReference>
<proteinExistence type="inferred from homology"/>
<comment type="subunit">
    <text evidence="9">The complex comprises the extracytoplasmic solute receptor protein and the two transmembrane proteins.</text>
</comment>
<gene>
    <name evidence="11" type="ORF">SAMN04488135_101516</name>
</gene>
<evidence type="ECO:0000259" key="10">
    <source>
        <dbReference type="Pfam" id="PF04290"/>
    </source>
</evidence>
<evidence type="ECO:0000313" key="11">
    <source>
        <dbReference type="EMBL" id="SHG88444.1"/>
    </source>
</evidence>
<dbReference type="InterPro" id="IPR055348">
    <property type="entry name" value="DctQ"/>
</dbReference>